<evidence type="ECO:0008006" key="10">
    <source>
        <dbReference type="Google" id="ProtNLM"/>
    </source>
</evidence>
<dbReference type="GO" id="GO:0007168">
    <property type="term" value="P:receptor guanylyl cyclase signaling pathway"/>
    <property type="evidence" value="ECO:0007669"/>
    <property type="project" value="TreeGrafter"/>
</dbReference>
<sequence length="123" mass="13896">MNINLSKSRSVSIIEVKLSDQRFITPSASKYCHSVFQNLLGEELSEYLASGERERNLESMRSRLLQDLQLSTRAKGMWYRMMNDQPGLRKQKTAVKKAPTQPARGGCFGHKLDRISTLSGMGC</sequence>
<keyword evidence="6 7" id="KW-0838">Vasoactive</keyword>
<evidence type="ECO:0000256" key="2">
    <source>
        <dbReference type="ARBA" id="ARBA00009041"/>
    </source>
</evidence>
<protein>
    <recommendedName>
        <fullName evidence="10">C-type natriuretic peptide 4</fullName>
    </recommendedName>
</protein>
<dbReference type="OrthoDB" id="8911465at2759"/>
<comment type="caution">
    <text evidence="8">The sequence shown here is derived from an EMBL/GenBank/DDBJ whole genome shotgun (WGS) entry which is preliminary data.</text>
</comment>
<comment type="subcellular location">
    <subcellularLocation>
        <location evidence="1 7">Secreted</location>
    </subcellularLocation>
</comment>
<evidence type="ECO:0000256" key="1">
    <source>
        <dbReference type="ARBA" id="ARBA00004613"/>
    </source>
</evidence>
<dbReference type="GO" id="GO:0006182">
    <property type="term" value="P:cGMP biosynthetic process"/>
    <property type="evidence" value="ECO:0007669"/>
    <property type="project" value="TreeGrafter"/>
</dbReference>
<dbReference type="GO" id="GO:0097746">
    <property type="term" value="P:blood vessel diameter maintenance"/>
    <property type="evidence" value="ECO:0007669"/>
    <property type="project" value="UniProtKB-KW"/>
</dbReference>
<dbReference type="Pfam" id="PF00212">
    <property type="entry name" value="ANP"/>
    <property type="match status" value="1"/>
</dbReference>
<keyword evidence="3" id="KW-0964">Secreted</keyword>
<evidence type="ECO:0000256" key="4">
    <source>
        <dbReference type="ARBA" id="ARBA00022685"/>
    </source>
</evidence>
<dbReference type="SMART" id="SM00183">
    <property type="entry name" value="NAT_PEP"/>
    <property type="match status" value="1"/>
</dbReference>
<keyword evidence="5" id="KW-0732">Signal</keyword>
<evidence type="ECO:0000313" key="9">
    <source>
        <dbReference type="Proteomes" id="UP000824540"/>
    </source>
</evidence>
<name>A0A8T2MNG3_9TELE</name>
<dbReference type="PROSITE" id="PS00263">
    <property type="entry name" value="NATRIURETIC_PEPTIDE"/>
    <property type="match status" value="1"/>
</dbReference>
<organism evidence="8 9">
    <name type="scientific">Albula glossodonta</name>
    <name type="common">roundjaw bonefish</name>
    <dbReference type="NCBI Taxonomy" id="121402"/>
    <lineage>
        <taxon>Eukaryota</taxon>
        <taxon>Metazoa</taxon>
        <taxon>Chordata</taxon>
        <taxon>Craniata</taxon>
        <taxon>Vertebrata</taxon>
        <taxon>Euteleostomi</taxon>
        <taxon>Actinopterygii</taxon>
        <taxon>Neopterygii</taxon>
        <taxon>Teleostei</taxon>
        <taxon>Albuliformes</taxon>
        <taxon>Albulidae</taxon>
        <taxon>Albula</taxon>
    </lineage>
</organism>
<keyword evidence="4" id="KW-0165">Cleavage on pair of basic residues</keyword>
<dbReference type="PANTHER" id="PTHR12167:SF2">
    <property type="entry name" value="C-TYPE NATRIURETIC PEPTIDE"/>
    <property type="match status" value="1"/>
</dbReference>
<proteinExistence type="inferred from homology"/>
<comment type="similarity">
    <text evidence="2 7">Belongs to the natriuretic peptide family.</text>
</comment>
<evidence type="ECO:0000256" key="5">
    <source>
        <dbReference type="ARBA" id="ARBA00022729"/>
    </source>
</evidence>
<dbReference type="InterPro" id="IPR000663">
    <property type="entry name" value="Natr_peptide"/>
</dbReference>
<dbReference type="InterPro" id="IPR030480">
    <property type="entry name" value="Natr_peptide_CS"/>
</dbReference>
<evidence type="ECO:0000256" key="7">
    <source>
        <dbReference type="RuleBase" id="RU003686"/>
    </source>
</evidence>
<keyword evidence="9" id="KW-1185">Reference proteome</keyword>
<evidence type="ECO:0000256" key="6">
    <source>
        <dbReference type="ARBA" id="ARBA00022858"/>
    </source>
</evidence>
<dbReference type="GO" id="GO:0005576">
    <property type="term" value="C:extracellular region"/>
    <property type="evidence" value="ECO:0007669"/>
    <property type="project" value="UniProtKB-SubCell"/>
</dbReference>
<dbReference type="Proteomes" id="UP000824540">
    <property type="component" value="Unassembled WGS sequence"/>
</dbReference>
<reference evidence="8" key="1">
    <citation type="thesis" date="2021" institute="BYU ScholarsArchive" country="Provo, UT, USA">
        <title>Applications of and Algorithms for Genome Assembly and Genomic Analyses with an Emphasis on Marine Teleosts.</title>
        <authorList>
            <person name="Pickett B.D."/>
        </authorList>
    </citation>
    <scope>NUCLEOTIDE SEQUENCE</scope>
    <source>
        <strain evidence="8">HI-2016</strain>
    </source>
</reference>
<dbReference type="EMBL" id="JAFBMS010001100">
    <property type="protein sequence ID" value="KAG9329555.1"/>
    <property type="molecule type" value="Genomic_DNA"/>
</dbReference>
<dbReference type="GO" id="GO:0005179">
    <property type="term" value="F:hormone activity"/>
    <property type="evidence" value="ECO:0007669"/>
    <property type="project" value="InterPro"/>
</dbReference>
<evidence type="ECO:0000256" key="3">
    <source>
        <dbReference type="ARBA" id="ARBA00022525"/>
    </source>
</evidence>
<evidence type="ECO:0000313" key="8">
    <source>
        <dbReference type="EMBL" id="KAG9329555.1"/>
    </source>
</evidence>
<dbReference type="AlphaFoldDB" id="A0A8T2MNG3"/>
<gene>
    <name evidence="8" type="ORF">JZ751_003711</name>
</gene>
<accession>A0A8T2MNG3</accession>
<dbReference type="PANTHER" id="PTHR12167">
    <property type="entry name" value="C-TYPE NATRIURETIC PEPTIDE"/>
    <property type="match status" value="1"/>
</dbReference>